<evidence type="ECO:0000259" key="2">
    <source>
        <dbReference type="Pfam" id="PF26130"/>
    </source>
</evidence>
<evidence type="ECO:0000313" key="4">
    <source>
        <dbReference type="Proteomes" id="UP001374535"/>
    </source>
</evidence>
<name>A0AAQ3MRN7_VIGMU</name>
<feature type="compositionally biased region" description="Acidic residues" evidence="1">
    <location>
        <begin position="373"/>
        <end position="382"/>
    </location>
</feature>
<feature type="compositionally biased region" description="Acidic residues" evidence="1">
    <location>
        <begin position="342"/>
        <end position="352"/>
    </location>
</feature>
<sequence length="400" mass="44427">MEGDIEVVIHHGGKLVNEGYLKYEGECDTMYFDPDLWSYFVVVSVVKALGYAGFEDLWYFVGCGPKLDDKLEALSDDVKWSGALYVVHSVSQPDVIEMIEYNVDEEVEEVNPEMHDGGECAELDDGGVIAQFGDGTEQLDEGVGGDVDEGDKIEVDVVEGDGIEVDVAEGDEIEGDVGEGEGIQHDEAHDEETIQVHVEGERKQHDEADGEERIEVHVDGEGIEHVQGHAEETIEAYVQSDGKQDDDSHDQERIEVDVDGEGIEHVEVHAEETIQADVEAKRTEVNEWSSSDDDICEVNVMDGEVNSVDGLVNINIQSDFRERDSCGNMEVDCIVLSESDVEEHESDLEEHDISDSSLFNDEWESKELSSPDISDEESDVEEGYGNFVTFTMSKKMVDFK</sequence>
<organism evidence="3 4">
    <name type="scientific">Vigna mungo</name>
    <name type="common">Black gram</name>
    <name type="synonym">Phaseolus mungo</name>
    <dbReference type="NCBI Taxonomy" id="3915"/>
    <lineage>
        <taxon>Eukaryota</taxon>
        <taxon>Viridiplantae</taxon>
        <taxon>Streptophyta</taxon>
        <taxon>Embryophyta</taxon>
        <taxon>Tracheophyta</taxon>
        <taxon>Spermatophyta</taxon>
        <taxon>Magnoliopsida</taxon>
        <taxon>eudicotyledons</taxon>
        <taxon>Gunneridae</taxon>
        <taxon>Pentapetalae</taxon>
        <taxon>rosids</taxon>
        <taxon>fabids</taxon>
        <taxon>Fabales</taxon>
        <taxon>Fabaceae</taxon>
        <taxon>Papilionoideae</taxon>
        <taxon>50 kb inversion clade</taxon>
        <taxon>NPAAA clade</taxon>
        <taxon>indigoferoid/millettioid clade</taxon>
        <taxon>Phaseoleae</taxon>
        <taxon>Vigna</taxon>
    </lineage>
</organism>
<evidence type="ECO:0000256" key="1">
    <source>
        <dbReference type="SAM" id="MobiDB-lite"/>
    </source>
</evidence>
<dbReference type="EMBL" id="CP144692">
    <property type="protein sequence ID" value="WVY96122.1"/>
    <property type="molecule type" value="Genomic_DNA"/>
</dbReference>
<dbReference type="Pfam" id="PF26130">
    <property type="entry name" value="PB1-like"/>
    <property type="match status" value="1"/>
</dbReference>
<proteinExistence type="predicted"/>
<dbReference type="InterPro" id="IPR058594">
    <property type="entry name" value="PB1-like_dom_pln"/>
</dbReference>
<evidence type="ECO:0000313" key="3">
    <source>
        <dbReference type="EMBL" id="WVY96122.1"/>
    </source>
</evidence>
<protein>
    <recommendedName>
        <fullName evidence="2">PB1-like domain-containing protein</fullName>
    </recommendedName>
</protein>
<dbReference type="AlphaFoldDB" id="A0AAQ3MRN7"/>
<accession>A0AAQ3MRN7</accession>
<feature type="domain" description="PB1-like" evidence="2">
    <location>
        <begin position="1"/>
        <end position="78"/>
    </location>
</feature>
<reference evidence="3 4" key="1">
    <citation type="journal article" date="2023" name="Life. Sci Alliance">
        <title>Evolutionary insights into 3D genome organization and epigenetic landscape of Vigna mungo.</title>
        <authorList>
            <person name="Junaid A."/>
            <person name="Singh B."/>
            <person name="Bhatia S."/>
        </authorList>
    </citation>
    <scope>NUCLEOTIDE SEQUENCE [LARGE SCALE GENOMIC DNA]</scope>
    <source>
        <strain evidence="3">Urdbean</strain>
    </source>
</reference>
<feature type="region of interest" description="Disordered" evidence="1">
    <location>
        <begin position="342"/>
        <end position="384"/>
    </location>
</feature>
<keyword evidence="4" id="KW-1185">Reference proteome</keyword>
<dbReference type="Proteomes" id="UP001374535">
    <property type="component" value="Chromosome 9"/>
</dbReference>
<gene>
    <name evidence="3" type="ORF">V8G54_028273</name>
</gene>